<organism evidence="2 3">
    <name type="scientific">Yimella lutea</name>
    <dbReference type="NCBI Taxonomy" id="587872"/>
    <lineage>
        <taxon>Bacteria</taxon>
        <taxon>Bacillati</taxon>
        <taxon>Actinomycetota</taxon>
        <taxon>Actinomycetes</taxon>
        <taxon>Micrococcales</taxon>
        <taxon>Dermacoccaceae</taxon>
        <taxon>Yimella</taxon>
    </lineage>
</organism>
<evidence type="ECO:0000256" key="1">
    <source>
        <dbReference type="SAM" id="Phobius"/>
    </source>
</evidence>
<accession>A0A542EGZ0</accession>
<name>A0A542EGZ0_9MICO</name>
<evidence type="ECO:0000313" key="2">
    <source>
        <dbReference type="EMBL" id="TQJ14564.1"/>
    </source>
</evidence>
<feature type="transmembrane region" description="Helical" evidence="1">
    <location>
        <begin position="20"/>
        <end position="45"/>
    </location>
</feature>
<comment type="caution">
    <text evidence="2">The sequence shown here is derived from an EMBL/GenBank/DDBJ whole genome shotgun (WGS) entry which is preliminary data.</text>
</comment>
<dbReference type="Proteomes" id="UP000320806">
    <property type="component" value="Unassembled WGS sequence"/>
</dbReference>
<gene>
    <name evidence="2" type="ORF">FB459_2031</name>
</gene>
<evidence type="ECO:0000313" key="3">
    <source>
        <dbReference type="Proteomes" id="UP000320806"/>
    </source>
</evidence>
<keyword evidence="3" id="KW-1185">Reference proteome</keyword>
<proteinExistence type="predicted"/>
<keyword evidence="1" id="KW-1133">Transmembrane helix</keyword>
<dbReference type="RefSeq" id="WP_141928361.1">
    <property type="nucleotide sequence ID" value="NZ_BAABCI010000003.1"/>
</dbReference>
<keyword evidence="1" id="KW-0472">Membrane</keyword>
<dbReference type="AlphaFoldDB" id="A0A542EGZ0"/>
<protein>
    <submittedName>
        <fullName evidence="2">Uncharacterized protein</fullName>
    </submittedName>
</protein>
<keyword evidence="1" id="KW-0812">Transmembrane</keyword>
<sequence length="75" mass="7492">MSLLPADKPTNPILSSLGFLVASALLSIPLLGGLVLAAYCAVALATGTLDPQGWLVPDFVTDSISPSSATPSVAP</sequence>
<dbReference type="EMBL" id="VFMO01000001">
    <property type="protein sequence ID" value="TQJ14564.1"/>
    <property type="molecule type" value="Genomic_DNA"/>
</dbReference>
<reference evidence="2 3" key="1">
    <citation type="submission" date="2019-06" db="EMBL/GenBank/DDBJ databases">
        <title>Sequencing the genomes of 1000 actinobacteria strains.</title>
        <authorList>
            <person name="Klenk H.-P."/>
        </authorList>
    </citation>
    <scope>NUCLEOTIDE SEQUENCE [LARGE SCALE GENOMIC DNA]</scope>
    <source>
        <strain evidence="2 3">DSM 19828</strain>
    </source>
</reference>